<dbReference type="AlphaFoldDB" id="A0A0F9GYM2"/>
<protein>
    <submittedName>
        <fullName evidence="1">Uncharacterized protein</fullName>
    </submittedName>
</protein>
<dbReference type="EMBL" id="LAZR01018598">
    <property type="protein sequence ID" value="KKL95771.1"/>
    <property type="molecule type" value="Genomic_DNA"/>
</dbReference>
<comment type="caution">
    <text evidence="1">The sequence shown here is derived from an EMBL/GenBank/DDBJ whole genome shotgun (WGS) entry which is preliminary data.</text>
</comment>
<proteinExistence type="predicted"/>
<reference evidence="1" key="1">
    <citation type="journal article" date="2015" name="Nature">
        <title>Complex archaea that bridge the gap between prokaryotes and eukaryotes.</title>
        <authorList>
            <person name="Spang A."/>
            <person name="Saw J.H."/>
            <person name="Jorgensen S.L."/>
            <person name="Zaremba-Niedzwiedzka K."/>
            <person name="Martijn J."/>
            <person name="Lind A.E."/>
            <person name="van Eijk R."/>
            <person name="Schleper C."/>
            <person name="Guy L."/>
            <person name="Ettema T.J."/>
        </authorList>
    </citation>
    <scope>NUCLEOTIDE SEQUENCE</scope>
</reference>
<sequence>MADDVGVLRVSEELVKVCSSIANTVRAGVLGEGVTATKEDPKPPSSTNPLDGAIANMRDAIGIAESTSAFVQTELINKLR</sequence>
<name>A0A0F9GYM2_9ZZZZ</name>
<gene>
    <name evidence="1" type="ORF">LCGC14_1851260</name>
</gene>
<evidence type="ECO:0000313" key="1">
    <source>
        <dbReference type="EMBL" id="KKL95771.1"/>
    </source>
</evidence>
<organism evidence="1">
    <name type="scientific">marine sediment metagenome</name>
    <dbReference type="NCBI Taxonomy" id="412755"/>
    <lineage>
        <taxon>unclassified sequences</taxon>
        <taxon>metagenomes</taxon>
        <taxon>ecological metagenomes</taxon>
    </lineage>
</organism>
<accession>A0A0F9GYM2</accession>